<dbReference type="InterPro" id="IPR002523">
    <property type="entry name" value="MgTranspt_CorA/ZnTranspt_ZntB"/>
</dbReference>
<dbReference type="EMBL" id="JANPWZ010000022">
    <property type="protein sequence ID" value="KAJ3580212.1"/>
    <property type="molecule type" value="Genomic_DNA"/>
</dbReference>
<evidence type="ECO:0000256" key="3">
    <source>
        <dbReference type="ARBA" id="ARBA00022989"/>
    </source>
</evidence>
<accession>A0A9W8NPC8</accession>
<comment type="caution">
    <text evidence="7">The sequence shown here is derived from an EMBL/GenBank/DDBJ whole genome shotgun (WGS) entry which is preliminary data.</text>
</comment>
<evidence type="ECO:0000256" key="2">
    <source>
        <dbReference type="ARBA" id="ARBA00022692"/>
    </source>
</evidence>
<evidence type="ECO:0000313" key="7">
    <source>
        <dbReference type="EMBL" id="KAJ3580212.1"/>
    </source>
</evidence>
<sequence length="589" mass="66695">MERRKSALTPEQYARAIIALSRRYASNSTFPGNNYVGLGEWVLQDRSLFNTTKSEDERVLFVSQSEKPHDLVVVYNSGARKWEMQQYSQEQHQAFSLDTTVPARGSGQLVFIRGFISPSWVTALGSKYNIDPEYFRQHMDFLSASVDRHAYSFPSLSSSSNNIIRLCVSTLVHRDDFGGQDIQSQRSHESAQLATYRMHSLGSNRVSCGDSIVREYSTICPSFSVMEQWISISISKTDRGWAVIAWMDQGRPLEESPPGPWLSHIESKAIALPVLQSHHKMAFRTTTNRLDSDANASARFQQSAAVLPLQYDSLIALVDLARRAPQDPLHMCIPLFAHAAFSEVQFLNLMGSKICAQTDTIVEGVSANTLETFQYFGKILNRHAQQLKDTLRALQKLVERSDPAFDENRSGYMTKPGTAVRPGPGADLARQVETKDAQIFRGTASLDGSFTAKGLLEDYEQLLDRCIELSKTCNRGITLAMNKATIEESRKAIEQSERLKKLTILATLFIPLNFSSSLFGMNIEILGQGHLAFWWFLVLCVPITLLAYIFYLWDFQALRNQARRLWRMCYSLRSNRRAKWIEKDDDHVV</sequence>
<dbReference type="PANTHER" id="PTHR46494:SF1">
    <property type="entry name" value="CORA FAMILY METAL ION TRANSPORTER (EUROFUNG)"/>
    <property type="match status" value="1"/>
</dbReference>
<feature type="transmembrane region" description="Helical" evidence="6">
    <location>
        <begin position="533"/>
        <end position="553"/>
    </location>
</feature>
<name>A0A9W8NPC8_9PEZI</name>
<keyword evidence="3 6" id="KW-1133">Transmembrane helix</keyword>
<dbReference type="GO" id="GO:0000287">
    <property type="term" value="F:magnesium ion binding"/>
    <property type="evidence" value="ECO:0007669"/>
    <property type="project" value="TreeGrafter"/>
</dbReference>
<dbReference type="GO" id="GO:0015087">
    <property type="term" value="F:cobalt ion transmembrane transporter activity"/>
    <property type="evidence" value="ECO:0007669"/>
    <property type="project" value="TreeGrafter"/>
</dbReference>
<feature type="region of interest" description="Disordered" evidence="5">
    <location>
        <begin position="405"/>
        <end position="425"/>
    </location>
</feature>
<evidence type="ECO:0000256" key="4">
    <source>
        <dbReference type="ARBA" id="ARBA00023136"/>
    </source>
</evidence>
<dbReference type="PANTHER" id="PTHR46494">
    <property type="entry name" value="CORA FAMILY METAL ION TRANSPORTER (EUROFUNG)"/>
    <property type="match status" value="1"/>
</dbReference>
<dbReference type="GO" id="GO:0050897">
    <property type="term" value="F:cobalt ion binding"/>
    <property type="evidence" value="ECO:0007669"/>
    <property type="project" value="TreeGrafter"/>
</dbReference>
<proteinExistence type="predicted"/>
<dbReference type="SUPFAM" id="SSF144083">
    <property type="entry name" value="Magnesium transport protein CorA, transmembrane region"/>
    <property type="match status" value="1"/>
</dbReference>
<dbReference type="AlphaFoldDB" id="A0A9W8NPC8"/>
<dbReference type="GO" id="GO:0015095">
    <property type="term" value="F:magnesium ion transmembrane transporter activity"/>
    <property type="evidence" value="ECO:0007669"/>
    <property type="project" value="TreeGrafter"/>
</dbReference>
<evidence type="ECO:0000256" key="5">
    <source>
        <dbReference type="SAM" id="MobiDB-lite"/>
    </source>
</evidence>
<dbReference type="Pfam" id="PF01544">
    <property type="entry name" value="CorA"/>
    <property type="match status" value="1"/>
</dbReference>
<dbReference type="InterPro" id="IPR045863">
    <property type="entry name" value="CorA_TM1_TM2"/>
</dbReference>
<gene>
    <name evidence="7" type="ORF">NPX13_g352</name>
</gene>
<evidence type="ECO:0000256" key="1">
    <source>
        <dbReference type="ARBA" id="ARBA00004651"/>
    </source>
</evidence>
<comment type="subcellular location">
    <subcellularLocation>
        <location evidence="1">Cell membrane</location>
        <topology evidence="1">Multi-pass membrane protein</topology>
    </subcellularLocation>
</comment>
<dbReference type="Proteomes" id="UP001148614">
    <property type="component" value="Unassembled WGS sequence"/>
</dbReference>
<dbReference type="Gene3D" id="1.20.58.340">
    <property type="entry name" value="Magnesium transport protein CorA, transmembrane region"/>
    <property type="match status" value="1"/>
</dbReference>
<keyword evidence="8" id="KW-1185">Reference proteome</keyword>
<dbReference type="GO" id="GO:0005886">
    <property type="term" value="C:plasma membrane"/>
    <property type="evidence" value="ECO:0007669"/>
    <property type="project" value="UniProtKB-SubCell"/>
</dbReference>
<evidence type="ECO:0000256" key="6">
    <source>
        <dbReference type="SAM" id="Phobius"/>
    </source>
</evidence>
<keyword evidence="2 6" id="KW-0812">Transmembrane</keyword>
<reference evidence="7" key="1">
    <citation type="submission" date="2022-07" db="EMBL/GenBank/DDBJ databases">
        <title>Genome Sequence of Xylaria arbuscula.</title>
        <authorList>
            <person name="Buettner E."/>
        </authorList>
    </citation>
    <scope>NUCLEOTIDE SEQUENCE</scope>
    <source>
        <strain evidence="7">VT107</strain>
    </source>
</reference>
<protein>
    <submittedName>
        <fullName evidence="7">Uncharacterized protein</fullName>
    </submittedName>
</protein>
<keyword evidence="4 6" id="KW-0472">Membrane</keyword>
<organism evidence="7 8">
    <name type="scientific">Xylaria arbuscula</name>
    <dbReference type="NCBI Taxonomy" id="114810"/>
    <lineage>
        <taxon>Eukaryota</taxon>
        <taxon>Fungi</taxon>
        <taxon>Dikarya</taxon>
        <taxon>Ascomycota</taxon>
        <taxon>Pezizomycotina</taxon>
        <taxon>Sordariomycetes</taxon>
        <taxon>Xylariomycetidae</taxon>
        <taxon>Xylariales</taxon>
        <taxon>Xylariaceae</taxon>
        <taxon>Xylaria</taxon>
    </lineage>
</organism>
<evidence type="ECO:0000313" key="8">
    <source>
        <dbReference type="Proteomes" id="UP001148614"/>
    </source>
</evidence>